<accession>A0ABU6L8R5</accession>
<sequence length="190" mass="21715">MTMKKRFASHSIFNDVVRSDWIKAIELSPDNYQALLYIPKQTDSKLDDENNKFYEAEVINELDPNQDDLIYNVPIVVSVLDCPDENEFFLTSNSNSENIGEADTPLLLRIAHDPVPVGSILEWEEETSPNTTRRCWWYVHSSQGFGTSNIGSIYICIPARNFDERAMEAESLITSLNFGFEPPAESNHYE</sequence>
<comment type="caution">
    <text evidence="1">The sequence shown here is derived from an EMBL/GenBank/DDBJ whole genome shotgun (WGS) entry which is preliminary data.</text>
</comment>
<protein>
    <submittedName>
        <fullName evidence="1">Uncharacterized protein</fullName>
    </submittedName>
</protein>
<proteinExistence type="predicted"/>
<keyword evidence="2" id="KW-1185">Reference proteome</keyword>
<dbReference type="RefSeq" id="WP_327775274.1">
    <property type="nucleotide sequence ID" value="NZ_JAYXUG010000013.1"/>
</dbReference>
<dbReference type="EMBL" id="JAYXUG010000013">
    <property type="protein sequence ID" value="MEC6832973.1"/>
    <property type="molecule type" value="Genomic_DNA"/>
</dbReference>
<evidence type="ECO:0000313" key="2">
    <source>
        <dbReference type="Proteomes" id="UP001306119"/>
    </source>
</evidence>
<evidence type="ECO:0000313" key="1">
    <source>
        <dbReference type="EMBL" id="MEC6832973.1"/>
    </source>
</evidence>
<name>A0ABU6L8R5_9GAMM</name>
<reference evidence="1 2" key="1">
    <citation type="submission" date="2024-01" db="EMBL/GenBank/DDBJ databases">
        <title>Active colonisers of the gastrointestinal tract of Atlantic salmon farmed in a warm water region.</title>
        <authorList>
            <person name="Bowman J.P."/>
        </authorList>
    </citation>
    <scope>NUCLEOTIDE SEQUENCE [LARGE SCALE GENOMIC DNA]</scope>
    <source>
        <strain evidence="1 2">S3MW1</strain>
    </source>
</reference>
<dbReference type="Proteomes" id="UP001306119">
    <property type="component" value="Unassembled WGS sequence"/>
</dbReference>
<gene>
    <name evidence="1" type="ORF">VXS06_14495</name>
</gene>
<organism evidence="1 2">
    <name type="scientific">Photobacterium toruni</name>
    <dbReference type="NCBI Taxonomy" id="1935446"/>
    <lineage>
        <taxon>Bacteria</taxon>
        <taxon>Pseudomonadati</taxon>
        <taxon>Pseudomonadota</taxon>
        <taxon>Gammaproteobacteria</taxon>
        <taxon>Vibrionales</taxon>
        <taxon>Vibrionaceae</taxon>
        <taxon>Photobacterium</taxon>
    </lineage>
</organism>